<dbReference type="AlphaFoldDB" id="A0A836LLK9"/>
<feature type="transmembrane region" description="Helical" evidence="7">
    <location>
        <begin position="294"/>
        <end position="316"/>
    </location>
</feature>
<dbReference type="PANTHER" id="PTHR44027:SF7">
    <property type="entry name" value="DNAJ HOMOLOG SUBFAMILY C MEMBER 5 HOMOLOG"/>
    <property type="match status" value="1"/>
</dbReference>
<feature type="compositionally biased region" description="Low complexity" evidence="6">
    <location>
        <begin position="547"/>
        <end position="565"/>
    </location>
</feature>
<dbReference type="PROSITE" id="PS50076">
    <property type="entry name" value="DNAJ_2"/>
    <property type="match status" value="1"/>
</dbReference>
<feature type="region of interest" description="Disordered" evidence="6">
    <location>
        <begin position="236"/>
        <end position="282"/>
    </location>
</feature>
<evidence type="ECO:0000256" key="1">
    <source>
        <dbReference type="ARBA" id="ARBA00004635"/>
    </source>
</evidence>
<keyword evidence="7" id="KW-0812">Transmembrane</keyword>
<accession>A0A836LLK9</accession>
<dbReference type="GO" id="GO:0005737">
    <property type="term" value="C:cytoplasm"/>
    <property type="evidence" value="ECO:0007669"/>
    <property type="project" value="UniProtKB-ARBA"/>
</dbReference>
<evidence type="ECO:0000259" key="8">
    <source>
        <dbReference type="PROSITE" id="PS50076"/>
    </source>
</evidence>
<keyword evidence="3" id="KW-0564">Palmitate</keyword>
<dbReference type="InterPro" id="IPR051434">
    <property type="entry name" value="DnaJ_C_subfamily_member5"/>
</dbReference>
<feature type="transmembrane region" description="Helical" evidence="7">
    <location>
        <begin position="465"/>
        <end position="490"/>
    </location>
</feature>
<dbReference type="EMBL" id="JAFJZO010000004">
    <property type="protein sequence ID" value="KAG5511673.1"/>
    <property type="molecule type" value="Genomic_DNA"/>
</dbReference>
<feature type="compositionally biased region" description="Polar residues" evidence="6">
    <location>
        <begin position="394"/>
        <end position="403"/>
    </location>
</feature>
<dbReference type="GeneID" id="94293287"/>
<feature type="compositionally biased region" description="Polar residues" evidence="6">
    <location>
        <begin position="514"/>
        <end position="523"/>
    </location>
</feature>
<dbReference type="KEGG" id="phet:94293287"/>
<keyword evidence="2 7" id="KW-0472">Membrane</keyword>
<gene>
    <name evidence="9" type="ORF">JKF63_07270</name>
</gene>
<evidence type="ECO:0000313" key="10">
    <source>
        <dbReference type="Proteomes" id="UP000674318"/>
    </source>
</evidence>
<evidence type="ECO:0000256" key="4">
    <source>
        <dbReference type="ARBA" id="ARBA00023186"/>
    </source>
</evidence>
<feature type="transmembrane region" description="Helical" evidence="7">
    <location>
        <begin position="90"/>
        <end position="123"/>
    </location>
</feature>
<keyword evidence="4" id="KW-0143">Chaperone</keyword>
<feature type="transmembrane region" description="Helical" evidence="7">
    <location>
        <begin position="165"/>
        <end position="188"/>
    </location>
</feature>
<keyword evidence="5" id="KW-0449">Lipoprotein</keyword>
<feature type="transmembrane region" description="Helical" evidence="7">
    <location>
        <begin position="195"/>
        <end position="221"/>
    </location>
</feature>
<dbReference type="InterPro" id="IPR001623">
    <property type="entry name" value="DnaJ_domain"/>
</dbReference>
<name>A0A836LLK9_9TRYP</name>
<dbReference type="PANTHER" id="PTHR44027">
    <property type="entry name" value="DNAJ HOMOLOG SUBFAMILY C MEMBER 5 HOMOLOG"/>
    <property type="match status" value="1"/>
</dbReference>
<evidence type="ECO:0000256" key="7">
    <source>
        <dbReference type="SAM" id="Phobius"/>
    </source>
</evidence>
<dbReference type="Pfam" id="PF00226">
    <property type="entry name" value="DnaJ"/>
    <property type="match status" value="1"/>
</dbReference>
<feature type="transmembrane region" description="Helical" evidence="7">
    <location>
        <begin position="135"/>
        <end position="159"/>
    </location>
</feature>
<feature type="region of interest" description="Disordered" evidence="6">
    <location>
        <begin position="502"/>
        <end position="570"/>
    </location>
</feature>
<proteinExistence type="predicted"/>
<dbReference type="GO" id="GO:0016020">
    <property type="term" value="C:membrane"/>
    <property type="evidence" value="ECO:0007669"/>
    <property type="project" value="UniProtKB-SubCell"/>
</dbReference>
<dbReference type="Gene3D" id="1.10.287.110">
    <property type="entry name" value="DnaJ domain"/>
    <property type="match status" value="1"/>
</dbReference>
<evidence type="ECO:0000256" key="5">
    <source>
        <dbReference type="ARBA" id="ARBA00023288"/>
    </source>
</evidence>
<reference evidence="9 10" key="1">
    <citation type="submission" date="2021-02" db="EMBL/GenBank/DDBJ databases">
        <title>Porcisia hertigi Genome sequencing and assembly.</title>
        <authorList>
            <person name="Almutairi H."/>
            <person name="Gatherer D."/>
        </authorList>
    </citation>
    <scope>NUCLEOTIDE SEQUENCE [LARGE SCALE GENOMIC DNA]</scope>
    <source>
        <strain evidence="9 10">C119</strain>
    </source>
</reference>
<evidence type="ECO:0000256" key="2">
    <source>
        <dbReference type="ARBA" id="ARBA00023136"/>
    </source>
</evidence>
<keyword evidence="10" id="KW-1185">Reference proteome</keyword>
<feature type="compositionally biased region" description="Polar residues" evidence="6">
    <location>
        <begin position="237"/>
        <end position="246"/>
    </location>
</feature>
<dbReference type="CDD" id="cd06257">
    <property type="entry name" value="DnaJ"/>
    <property type="match status" value="1"/>
</dbReference>
<evidence type="ECO:0000256" key="6">
    <source>
        <dbReference type="SAM" id="MobiDB-lite"/>
    </source>
</evidence>
<dbReference type="OrthoDB" id="10250354at2759"/>
<keyword evidence="7" id="KW-1133">Transmembrane helix</keyword>
<sequence>MIPRQSSGELYEVLGLDTHCTPAEISQRYRLLALRYHPDRNAGATVAEFQRIEEAHRVLTDPRQRQLYDTFGRKGMKQIGECGGGVLSSLLLLLLTSCGFAAGCFVVGLVAVAFFTSLLISCYKIDAPDKWPSWGLILLPVWCILPALVLISVTVLVVSLRHGTYILLIPSVRLLIIPLIATTTAAALDHRITPIMAFIPWTIWCVLGSVSDLVMLVPTVYTRTHSALFSEEEAADSSGNYGTGVQDSDPLLPPGGHRAGAMSTTESETTSHSRLECGAGNDTAHSQPWNTGRYWRQVTGLLFETVCLYAFLALAFQRALQREARSGLGGPRPRSEVTRDSGTAPSVLSFWVVLTPLIVYFGVSTPIAALEGYFVDSKVATSLSSETPVEDDTGTNMATPSASQEQQQREERHCRRLTSRDRLTSATLRALPAACGLYMTCMWAAKAEYEYNKRTSGPDPSAFLAFLPLLLFFGVLVLLVCCVVCAVMCIGTSCVVAEENTAATPVPTATPSPRTNLRASNTAAAVGDRQTEQKPVAGSTRDKGYNSTLTRRPSTTTTTTRPLSLHCGKEKRMPQIEEID</sequence>
<feature type="region of interest" description="Disordered" evidence="6">
    <location>
        <begin position="385"/>
        <end position="411"/>
    </location>
</feature>
<comment type="caution">
    <text evidence="9">The sequence shown here is derived from an EMBL/GenBank/DDBJ whole genome shotgun (WGS) entry which is preliminary data.</text>
</comment>
<dbReference type="InterPro" id="IPR036869">
    <property type="entry name" value="J_dom_sf"/>
</dbReference>
<organism evidence="9 10">
    <name type="scientific">Porcisia hertigi</name>
    <dbReference type="NCBI Taxonomy" id="2761500"/>
    <lineage>
        <taxon>Eukaryota</taxon>
        <taxon>Discoba</taxon>
        <taxon>Euglenozoa</taxon>
        <taxon>Kinetoplastea</taxon>
        <taxon>Metakinetoplastina</taxon>
        <taxon>Trypanosomatida</taxon>
        <taxon>Trypanosomatidae</taxon>
        <taxon>Leishmaniinae</taxon>
        <taxon>Porcisia</taxon>
    </lineage>
</organism>
<feature type="compositionally biased region" description="Low complexity" evidence="6">
    <location>
        <begin position="502"/>
        <end position="513"/>
    </location>
</feature>
<dbReference type="SMART" id="SM00271">
    <property type="entry name" value="DnaJ"/>
    <property type="match status" value="1"/>
</dbReference>
<protein>
    <recommendedName>
        <fullName evidence="8">J domain-containing protein</fullName>
    </recommendedName>
</protein>
<dbReference type="PRINTS" id="PR00625">
    <property type="entry name" value="JDOMAIN"/>
</dbReference>
<evidence type="ECO:0000313" key="9">
    <source>
        <dbReference type="EMBL" id="KAG5511673.1"/>
    </source>
</evidence>
<dbReference type="Proteomes" id="UP000674318">
    <property type="component" value="Unassembled WGS sequence"/>
</dbReference>
<dbReference type="RefSeq" id="XP_067759765.1">
    <property type="nucleotide sequence ID" value="XM_067903210.1"/>
</dbReference>
<dbReference type="SUPFAM" id="SSF46565">
    <property type="entry name" value="Chaperone J-domain"/>
    <property type="match status" value="1"/>
</dbReference>
<evidence type="ECO:0000256" key="3">
    <source>
        <dbReference type="ARBA" id="ARBA00023139"/>
    </source>
</evidence>
<comment type="subcellular location">
    <subcellularLocation>
        <location evidence="1">Membrane</location>
        <topology evidence="1">Lipid-anchor</topology>
    </subcellularLocation>
</comment>
<feature type="domain" description="J" evidence="8">
    <location>
        <begin position="9"/>
        <end position="72"/>
    </location>
</feature>